<protein>
    <submittedName>
        <fullName evidence="1">Uncharacterized protein</fullName>
    </submittedName>
</protein>
<proteinExistence type="predicted"/>
<sequence length="139" mass="15739">MTPYSPEMAEYRGETYFAGAEGPDHVWIRKVPGVAYANAEGFQTYGNREFATVAVEELQAWYFERCTATWRGQRFAVVMIHDGKAEAGYAGGDYVWAAQNGLEGDQYNGFRATLNVDELENVQIERTDLLARWREKNPG</sequence>
<evidence type="ECO:0000313" key="2">
    <source>
        <dbReference type="Proteomes" id="UP001589693"/>
    </source>
</evidence>
<name>A0ABV5ZXK4_9PSEU</name>
<keyword evidence="2" id="KW-1185">Reference proteome</keyword>
<comment type="caution">
    <text evidence="1">The sequence shown here is derived from an EMBL/GenBank/DDBJ whole genome shotgun (WGS) entry which is preliminary data.</text>
</comment>
<accession>A0ABV5ZXK4</accession>
<organism evidence="1 2">
    <name type="scientific">Allokutzneria oryzae</name>
    <dbReference type="NCBI Taxonomy" id="1378989"/>
    <lineage>
        <taxon>Bacteria</taxon>
        <taxon>Bacillati</taxon>
        <taxon>Actinomycetota</taxon>
        <taxon>Actinomycetes</taxon>
        <taxon>Pseudonocardiales</taxon>
        <taxon>Pseudonocardiaceae</taxon>
        <taxon>Allokutzneria</taxon>
    </lineage>
</organism>
<gene>
    <name evidence="1" type="ORF">ACFFQA_10730</name>
</gene>
<reference evidence="1 2" key="1">
    <citation type="submission" date="2024-09" db="EMBL/GenBank/DDBJ databases">
        <authorList>
            <person name="Sun Q."/>
            <person name="Mori K."/>
        </authorList>
    </citation>
    <scope>NUCLEOTIDE SEQUENCE [LARGE SCALE GENOMIC DNA]</scope>
    <source>
        <strain evidence="1 2">TBRC 7907</strain>
    </source>
</reference>
<dbReference type="RefSeq" id="WP_377851608.1">
    <property type="nucleotide sequence ID" value="NZ_JBHLZU010000009.1"/>
</dbReference>
<dbReference type="EMBL" id="JBHLZU010000009">
    <property type="protein sequence ID" value="MFB9904409.1"/>
    <property type="molecule type" value="Genomic_DNA"/>
</dbReference>
<evidence type="ECO:0000313" key="1">
    <source>
        <dbReference type="EMBL" id="MFB9904409.1"/>
    </source>
</evidence>
<dbReference type="Proteomes" id="UP001589693">
    <property type="component" value="Unassembled WGS sequence"/>
</dbReference>